<dbReference type="Proteomes" id="UP000033140">
    <property type="component" value="Unassembled WGS sequence"/>
</dbReference>
<evidence type="ECO:0000313" key="4">
    <source>
        <dbReference type="EMBL" id="GAO49033.1"/>
    </source>
</evidence>
<dbReference type="EMBL" id="BACD03000019">
    <property type="protein sequence ID" value="GAO49033.1"/>
    <property type="molecule type" value="Genomic_DNA"/>
</dbReference>
<dbReference type="PANTHER" id="PTHR28086">
    <property type="entry name" value="UPF0662 PROTEIN YPL260W"/>
    <property type="match status" value="1"/>
</dbReference>
<feature type="region of interest" description="Disordered" evidence="2">
    <location>
        <begin position="666"/>
        <end position="687"/>
    </location>
</feature>
<evidence type="ECO:0000259" key="3">
    <source>
        <dbReference type="PROSITE" id="PS50913"/>
    </source>
</evidence>
<dbReference type="Pfam" id="PF10303">
    <property type="entry name" value="DUF2408"/>
    <property type="match status" value="2"/>
</dbReference>
<dbReference type="Gene3D" id="1.10.287.1490">
    <property type="match status" value="1"/>
</dbReference>
<keyword evidence="1" id="KW-0175">Coiled coil</keyword>
<dbReference type="Pfam" id="PF10375">
    <property type="entry name" value="GRAB"/>
    <property type="match status" value="1"/>
</dbReference>
<accession>A0A0E9NGU6</accession>
<feature type="region of interest" description="Disordered" evidence="2">
    <location>
        <begin position="1"/>
        <end position="23"/>
    </location>
</feature>
<reference evidence="4 5" key="1">
    <citation type="journal article" date="2011" name="J. Gen. Appl. Microbiol.">
        <title>Draft genome sequencing of the enigmatic yeast Saitoella complicata.</title>
        <authorList>
            <person name="Nishida H."/>
            <person name="Hamamoto M."/>
            <person name="Sugiyama J."/>
        </authorList>
    </citation>
    <scope>NUCLEOTIDE SEQUENCE [LARGE SCALE GENOMIC DNA]</scope>
    <source>
        <strain evidence="4 5">NRRL Y-17804</strain>
    </source>
</reference>
<proteinExistence type="predicted"/>
<protein>
    <recommendedName>
        <fullName evidence="3">GRIP domain-containing protein</fullName>
    </recommendedName>
</protein>
<dbReference type="GO" id="GO:0005737">
    <property type="term" value="C:cytoplasm"/>
    <property type="evidence" value="ECO:0007669"/>
    <property type="project" value="TreeGrafter"/>
</dbReference>
<evidence type="ECO:0000256" key="2">
    <source>
        <dbReference type="SAM" id="MobiDB-lite"/>
    </source>
</evidence>
<feature type="coiled-coil region" evidence="1">
    <location>
        <begin position="980"/>
        <end position="1123"/>
    </location>
</feature>
<feature type="coiled-coil region" evidence="1">
    <location>
        <begin position="710"/>
        <end position="954"/>
    </location>
</feature>
<dbReference type="InterPro" id="IPR000237">
    <property type="entry name" value="GRIP_dom"/>
</dbReference>
<comment type="caution">
    <text evidence="4">The sequence shown here is derived from an EMBL/GenBank/DDBJ whole genome shotgun (WGS) entry which is preliminary data.</text>
</comment>
<dbReference type="AlphaFoldDB" id="A0A0E9NGU6"/>
<dbReference type="GO" id="GO:0005634">
    <property type="term" value="C:nucleus"/>
    <property type="evidence" value="ECO:0007669"/>
    <property type="project" value="TreeGrafter"/>
</dbReference>
<keyword evidence="5" id="KW-1185">Reference proteome</keyword>
<evidence type="ECO:0000256" key="1">
    <source>
        <dbReference type="SAM" id="Coils"/>
    </source>
</evidence>
<reference evidence="4 5" key="2">
    <citation type="journal article" date="2014" name="J. Gen. Appl. Microbiol.">
        <title>The early diverging ascomycetous budding yeast Saitoella complicata has three histone deacetylases belonging to the Clr6, Hos2, and Rpd3 lineages.</title>
        <authorList>
            <person name="Nishida H."/>
            <person name="Matsumoto T."/>
            <person name="Kondo S."/>
            <person name="Hamamoto M."/>
            <person name="Yoshikawa H."/>
        </authorList>
    </citation>
    <scope>NUCLEOTIDE SEQUENCE [LARGE SCALE GENOMIC DNA]</scope>
    <source>
        <strain evidence="4 5">NRRL Y-17804</strain>
    </source>
</reference>
<dbReference type="STRING" id="698492.A0A0E9NGU6"/>
<organism evidence="4 5">
    <name type="scientific">Saitoella complicata (strain BCRC 22490 / CBS 7301 / JCM 7358 / NBRC 10748 / NRRL Y-17804)</name>
    <dbReference type="NCBI Taxonomy" id="698492"/>
    <lineage>
        <taxon>Eukaryota</taxon>
        <taxon>Fungi</taxon>
        <taxon>Dikarya</taxon>
        <taxon>Ascomycota</taxon>
        <taxon>Taphrinomycotina</taxon>
        <taxon>Taphrinomycotina incertae sedis</taxon>
        <taxon>Saitoella</taxon>
    </lineage>
</organism>
<sequence>MPSANTCRPHLHQPIHPRSPHETRPIVAHTHSSRHSDHAAPHKLTDLTLMDCLDGGVRDELLPLSRHSAQILVCDCSAASQGQTLLHHQYYTMQDIPENELEIYEGVDQIRAELRELKKDRSQYIKTADVLAQYERLIEQVDKLVAVREGDGGARYEEDDKMNILLDDTFQLLSVFFLSIGRTHSTPATYMQAATIKRLLDHLKEAGSYTENDLKPISERLEQMESIIAADENAPAGLTRFLHRRLEACKIILAELYHDICHLSPELVPIQQKLVSIRRQMTGIASKKSYSPTELKPLQEELRKLDALRVDGNWLSPNGGIPEGQQLCQGLLSEAYELAQDLIASQGDVAGPLRPIFEQLSELKTQLERLSLLHRWTLRETDLYTFQQRLKSLESQRTGGKFHAPDGTIPSRGQSVLLYVLRRSYALLYSLLSASEPVSEALMPIHNQLTTVRRCLLDVQKGGGPWSARELYPYAMKLASIDNLRVDGKFEGVGGTVPEGQGAVHALLSECYDILYELRKSVRLHDILDFLGLFGLEVCRRMSFLVFFFGFVKLAIISVIHVHCPQSPYSSTAVAAPDVHPYRSAAHTNSISASPSRARASIVMGKKNNKKDKKHAAAANGSSAHQVAVSVEGSGAQSPVEEVEQDQVRVNEEAVVQSVAESVPGEIANSDLPTSDSPVLVEPPKSETDTVVSIPSFNSEKTETVPKTTYDTLLAENAALKQTLETLGETTISLSSYSALQDEIEKLSAEKYRAETDATIARVEKMGAVEDYEGMEEERDSLREELEKVRAEVESVRREMVEKAKERLRLDETVRIAHERENDELRAQIEILRSAAAAAAAAAAAQKSSEASEGSEGAGVEELRRELAEAKENVQLAEEERDKAEQKHRELLQKVKTMRSTLGERLKSDAEELETLRSQLTRLETENKELKQALETVQEEFGRVSDESDELSREVAKMRSESDKGFAKWTAERQSLVTKSRNLDAELASANKTLSSLESLLQEERSLREGFEARVGELEEEVHARREAFEELMGRREQDGMEMERLRGQVKEAKEAREREVREIEERLQGDIDRLVTERKEFEERATDAEAKLTTAKADLEKLPKLQADLKEKTLALAKARHESIILNEHLTKALRLLKRSSSSSNSTVDRQLVTNLVLKFLSLPRGDARKFEALGVLGGFLGWTEEERGVAGLARPSGNASGAAAGGLMSPGLQSPLGFRRVSSTSALSAADYFPPAGRDESMSDLWIHFLEKEAEAGRTPSVSEGPDSSAIASADAK</sequence>
<feature type="domain" description="GRIP" evidence="3">
    <location>
        <begin position="1144"/>
        <end position="1195"/>
    </location>
</feature>
<dbReference type="PROSITE" id="PS50913">
    <property type="entry name" value="GRIP"/>
    <property type="match status" value="1"/>
</dbReference>
<gene>
    <name evidence="4" type="ORF">G7K_3194-t1</name>
</gene>
<name>A0A0E9NGU6_SAICN</name>
<dbReference type="InterPro" id="IPR018810">
    <property type="entry name" value="UPF0662"/>
</dbReference>
<feature type="region of interest" description="Disordered" evidence="2">
    <location>
        <begin position="1258"/>
        <end position="1279"/>
    </location>
</feature>
<evidence type="ECO:0000313" key="5">
    <source>
        <dbReference type="Proteomes" id="UP000033140"/>
    </source>
</evidence>
<dbReference type="InterPro" id="IPR019459">
    <property type="entry name" value="GRAB"/>
</dbReference>
<dbReference type="PANTHER" id="PTHR28086:SF1">
    <property type="entry name" value="CU(2+) SUPPRESSING AND BLEOMYCIN SENSITIVE PROTEIN 1"/>
    <property type="match status" value="1"/>
</dbReference>
<reference evidence="4 5" key="3">
    <citation type="journal article" date="2015" name="Genome Announc.">
        <title>Draft Genome Sequence of the Archiascomycetous Yeast Saitoella complicata.</title>
        <authorList>
            <person name="Yamauchi K."/>
            <person name="Kondo S."/>
            <person name="Hamamoto M."/>
            <person name="Takahashi Y."/>
            <person name="Ogura Y."/>
            <person name="Hayashi T."/>
            <person name="Nishida H."/>
        </authorList>
    </citation>
    <scope>NUCLEOTIDE SEQUENCE [LARGE SCALE GENOMIC DNA]</scope>
    <source>
        <strain evidence="4 5">NRRL Y-17804</strain>
    </source>
</reference>